<reference evidence="2" key="1">
    <citation type="submission" date="2019-08" db="EMBL/GenBank/DDBJ databases">
        <title>Reference gene set and small RNA set construction with multiple tissues from Davidia involucrata Baill.</title>
        <authorList>
            <person name="Yang H."/>
            <person name="Zhou C."/>
            <person name="Li G."/>
            <person name="Wang J."/>
            <person name="Gao P."/>
            <person name="Wang M."/>
            <person name="Wang R."/>
            <person name="Zhao Y."/>
        </authorList>
    </citation>
    <scope>NUCLEOTIDE SEQUENCE</scope>
    <source>
        <tissue evidence="2">Mixed with DoveR01_LX</tissue>
    </source>
</reference>
<protein>
    <submittedName>
        <fullName evidence="2">Uncharacterized protein</fullName>
    </submittedName>
</protein>
<accession>A0A5B6YHI5</accession>
<evidence type="ECO:0000256" key="1">
    <source>
        <dbReference type="SAM" id="Phobius"/>
    </source>
</evidence>
<keyword evidence="1" id="KW-0472">Membrane</keyword>
<keyword evidence="1" id="KW-1133">Transmembrane helix</keyword>
<dbReference type="AlphaFoldDB" id="A0A5B6YHI5"/>
<gene>
    <name evidence="2" type="ORF">Din_000579</name>
</gene>
<sequence>MKKDIVDLLANGLDINAYGRGIHRSLVEERPNRGGVGSEGGETKGGEGREPIFVFCPSIFFFLLMWFGKIWDFLAEFFAYYYYFLLLFYMCVSISIYCICMILYIYSNEAREGDTDRRVSTFVLDSNSTL</sequence>
<organism evidence="2">
    <name type="scientific">Davidia involucrata</name>
    <name type="common">Dove tree</name>
    <dbReference type="NCBI Taxonomy" id="16924"/>
    <lineage>
        <taxon>Eukaryota</taxon>
        <taxon>Viridiplantae</taxon>
        <taxon>Streptophyta</taxon>
        <taxon>Embryophyta</taxon>
        <taxon>Tracheophyta</taxon>
        <taxon>Spermatophyta</taxon>
        <taxon>Magnoliopsida</taxon>
        <taxon>eudicotyledons</taxon>
        <taxon>Gunneridae</taxon>
        <taxon>Pentapetalae</taxon>
        <taxon>asterids</taxon>
        <taxon>Cornales</taxon>
        <taxon>Nyssaceae</taxon>
        <taxon>Davidia</taxon>
    </lineage>
</organism>
<feature type="transmembrane region" description="Helical" evidence="1">
    <location>
        <begin position="52"/>
        <end position="68"/>
    </location>
</feature>
<feature type="transmembrane region" description="Helical" evidence="1">
    <location>
        <begin position="80"/>
        <end position="106"/>
    </location>
</feature>
<dbReference type="EMBL" id="GHES01000579">
    <property type="protein sequence ID" value="MPA31138.1"/>
    <property type="molecule type" value="Transcribed_RNA"/>
</dbReference>
<keyword evidence="1" id="KW-0812">Transmembrane</keyword>
<evidence type="ECO:0000313" key="2">
    <source>
        <dbReference type="EMBL" id="MPA31138.1"/>
    </source>
</evidence>
<name>A0A5B6YHI5_DAVIN</name>
<proteinExistence type="predicted"/>